<organism evidence="1 2">
    <name type="scientific">Niastella populi</name>
    <dbReference type="NCBI Taxonomy" id="550983"/>
    <lineage>
        <taxon>Bacteria</taxon>
        <taxon>Pseudomonadati</taxon>
        <taxon>Bacteroidota</taxon>
        <taxon>Chitinophagia</taxon>
        <taxon>Chitinophagales</taxon>
        <taxon>Chitinophagaceae</taxon>
        <taxon>Niastella</taxon>
    </lineage>
</organism>
<sequence>MKSVAAGWAIENRYEYLRWILTKIFLAKHANKIVIQLFSYWSPKGDKRRSYWSPKGLISFPETGIW</sequence>
<comment type="caution">
    <text evidence="1">The sequence shown here is derived from an EMBL/GenBank/DDBJ whole genome shotgun (WGS) entry which is preliminary data.</text>
</comment>
<evidence type="ECO:0000313" key="2">
    <source>
        <dbReference type="Proteomes" id="UP000192276"/>
    </source>
</evidence>
<dbReference type="Proteomes" id="UP000192276">
    <property type="component" value="Unassembled WGS sequence"/>
</dbReference>
<reference evidence="2" key="1">
    <citation type="submission" date="2016-04" db="EMBL/GenBank/DDBJ databases">
        <authorList>
            <person name="Chen L."/>
            <person name="Zhuang W."/>
            <person name="Wang G."/>
        </authorList>
    </citation>
    <scope>NUCLEOTIDE SEQUENCE [LARGE SCALE GENOMIC DNA]</scope>
    <source>
        <strain evidence="2">208</strain>
    </source>
</reference>
<dbReference type="EMBL" id="LWBP01000001">
    <property type="protein sequence ID" value="OQP68534.1"/>
    <property type="molecule type" value="Genomic_DNA"/>
</dbReference>
<proteinExistence type="predicted"/>
<keyword evidence="2" id="KW-1185">Reference proteome</keyword>
<evidence type="ECO:0000313" key="1">
    <source>
        <dbReference type="EMBL" id="OQP68534.1"/>
    </source>
</evidence>
<accession>A0A1V9GD81</accession>
<protein>
    <submittedName>
        <fullName evidence="1">Uncharacterized protein</fullName>
    </submittedName>
</protein>
<dbReference type="AlphaFoldDB" id="A0A1V9GD81"/>
<gene>
    <name evidence="1" type="ORF">A4R26_01645</name>
</gene>
<name>A0A1V9GD81_9BACT</name>